<reference evidence="1 2" key="1">
    <citation type="submission" date="2019-02" db="EMBL/GenBank/DDBJ databases">
        <title>Pedobacter sp. RP-3-21 sp. nov., isolated from Arctic soil.</title>
        <authorList>
            <person name="Dahal R.H."/>
        </authorList>
    </citation>
    <scope>NUCLEOTIDE SEQUENCE [LARGE SCALE GENOMIC DNA]</scope>
    <source>
        <strain evidence="1 2">RP-3-21</strain>
    </source>
</reference>
<organism evidence="1 2">
    <name type="scientific">Pedobacter psychrodurus</name>
    <dbReference type="NCBI Taxonomy" id="2530456"/>
    <lineage>
        <taxon>Bacteria</taxon>
        <taxon>Pseudomonadati</taxon>
        <taxon>Bacteroidota</taxon>
        <taxon>Sphingobacteriia</taxon>
        <taxon>Sphingobacteriales</taxon>
        <taxon>Sphingobacteriaceae</taxon>
        <taxon>Pedobacter</taxon>
    </lineage>
</organism>
<sequence>MQFSKIKTIKLFIIIILGCLLFGRCNTRDVYTNVDLDKAIESAKKRDKKLLFIATINGCSPCNTIQKKIAENDTLKSALKDYLVVVYSGDITNLSLANKIIGQIKSPATIVFNKMHSVENVVFGFKNVNDYLYKIQNINISDFEKSRINMLLKVTVDIKRNNRLSQRQFEELRAVDPSFFNLFLLFKNSMLSKQYKRAQIYAKECVLKQNNFTNILYNKEILEIKNFKPINN</sequence>
<dbReference type="Gene3D" id="3.40.30.10">
    <property type="entry name" value="Glutaredoxin"/>
    <property type="match status" value="1"/>
</dbReference>
<dbReference type="RefSeq" id="WP_131526717.1">
    <property type="nucleotide sequence ID" value="NZ_SJSO01000001.1"/>
</dbReference>
<gene>
    <name evidence="1" type="ORF">EZ456_01655</name>
</gene>
<evidence type="ECO:0000313" key="2">
    <source>
        <dbReference type="Proteomes" id="UP000293925"/>
    </source>
</evidence>
<dbReference type="AlphaFoldDB" id="A0A4R0QBQ8"/>
<dbReference type="SUPFAM" id="SSF52833">
    <property type="entry name" value="Thioredoxin-like"/>
    <property type="match status" value="1"/>
</dbReference>
<proteinExistence type="predicted"/>
<comment type="caution">
    <text evidence="1">The sequence shown here is derived from an EMBL/GenBank/DDBJ whole genome shotgun (WGS) entry which is preliminary data.</text>
</comment>
<dbReference type="InterPro" id="IPR036249">
    <property type="entry name" value="Thioredoxin-like_sf"/>
</dbReference>
<accession>A0A4R0QBQ8</accession>
<dbReference type="Proteomes" id="UP000293925">
    <property type="component" value="Unassembled WGS sequence"/>
</dbReference>
<dbReference type="EMBL" id="SJSO01000001">
    <property type="protein sequence ID" value="TCD29751.1"/>
    <property type="molecule type" value="Genomic_DNA"/>
</dbReference>
<keyword evidence="2" id="KW-1185">Reference proteome</keyword>
<protein>
    <recommendedName>
        <fullName evidence="3">Thioredoxin-like protein</fullName>
    </recommendedName>
</protein>
<evidence type="ECO:0000313" key="1">
    <source>
        <dbReference type="EMBL" id="TCD29751.1"/>
    </source>
</evidence>
<evidence type="ECO:0008006" key="3">
    <source>
        <dbReference type="Google" id="ProtNLM"/>
    </source>
</evidence>
<name>A0A4R0QBQ8_9SPHI</name>